<comment type="catalytic activity">
    <reaction evidence="24">
        <text>ATP + H2O = ADP + phosphate + H(+)</text>
        <dbReference type="Rhea" id="RHEA:13065"/>
        <dbReference type="ChEBI" id="CHEBI:15377"/>
        <dbReference type="ChEBI" id="CHEBI:15378"/>
        <dbReference type="ChEBI" id="CHEBI:30616"/>
        <dbReference type="ChEBI" id="CHEBI:43474"/>
        <dbReference type="ChEBI" id="CHEBI:456216"/>
        <dbReference type="EC" id="3.6.4.13"/>
    </reaction>
</comment>
<evidence type="ECO:0000256" key="18">
    <source>
        <dbReference type="ARBA" id="ARBA00022840"/>
    </source>
</evidence>
<feature type="transmembrane region" description="Helical" evidence="29">
    <location>
        <begin position="3535"/>
        <end position="3557"/>
    </location>
</feature>
<evidence type="ECO:0000256" key="13">
    <source>
        <dbReference type="ARBA" id="ARBA00022771"/>
    </source>
</evidence>
<dbReference type="SMART" id="SM00220">
    <property type="entry name" value="S_TKc"/>
    <property type="match status" value="1"/>
</dbReference>
<dbReference type="InterPro" id="IPR037227">
    <property type="entry name" value="EndoU-like"/>
</dbReference>
<dbReference type="GO" id="GO:0000175">
    <property type="term" value="F:3'-5'-RNA exonuclease activity"/>
    <property type="evidence" value="ECO:0007669"/>
    <property type="project" value="InterPro"/>
</dbReference>
<keyword evidence="26" id="KW-0269">Exonuclease</keyword>
<feature type="transmembrane region" description="Helical" evidence="29">
    <location>
        <begin position="4023"/>
        <end position="4042"/>
    </location>
</feature>
<dbReference type="Pfam" id="PF00069">
    <property type="entry name" value="Pkinase"/>
    <property type="match status" value="1"/>
</dbReference>
<evidence type="ECO:0000256" key="25">
    <source>
        <dbReference type="ARBA" id="ARBA00047995"/>
    </source>
</evidence>
<feature type="transmembrane region" description="Helical" evidence="29">
    <location>
        <begin position="3858"/>
        <end position="3877"/>
    </location>
</feature>
<keyword evidence="22 29" id="KW-0472">Membrane</keyword>
<evidence type="ECO:0000259" key="31">
    <source>
        <dbReference type="PROSITE" id="PS50507"/>
    </source>
</evidence>
<dbReference type="GO" id="GO:0006508">
    <property type="term" value="P:proteolysis"/>
    <property type="evidence" value="ECO:0007669"/>
    <property type="project" value="UniProtKB-KW"/>
</dbReference>
<evidence type="ECO:0000256" key="10">
    <source>
        <dbReference type="ARBA" id="ARBA00022741"/>
    </source>
</evidence>
<feature type="compositionally biased region" description="Polar residues" evidence="28">
    <location>
        <begin position="2250"/>
        <end position="2263"/>
    </location>
</feature>
<feature type="compositionally biased region" description="Polar residues" evidence="28">
    <location>
        <begin position="794"/>
        <end position="807"/>
    </location>
</feature>
<feature type="compositionally biased region" description="Basic and acidic residues" evidence="28">
    <location>
        <begin position="1216"/>
        <end position="1239"/>
    </location>
</feature>
<dbReference type="InterPro" id="IPR009461">
    <property type="entry name" value="NSP16_CoV-like"/>
</dbReference>
<feature type="domain" description="Protein kinase" evidence="30">
    <location>
        <begin position="1629"/>
        <end position="1903"/>
    </location>
</feature>
<organism evidence="37">
    <name type="scientific">Guangdong red-banded snake-Lycodon rufozonatus-torovirus LPSF30546</name>
    <dbReference type="NCBI Taxonomy" id="2847099"/>
    <lineage>
        <taxon>Viruses</taxon>
        <taxon>Riboviria</taxon>
        <taxon>Orthornavirae</taxon>
        <taxon>Pisuviricota</taxon>
        <taxon>Pisoniviricetes</taxon>
        <taxon>Nidovirales</taxon>
        <taxon>Tornidovirineae</taxon>
        <taxon>Tobaniviridae</taxon>
        <taxon>Serpentovirinae</taxon>
        <taxon>Lyctovirus</taxon>
        <taxon>Rebatovirus</taxon>
        <taxon>Lyctovirus lycodontis</taxon>
        <taxon>Lycodon tobanivirus 1</taxon>
    </lineage>
</organism>
<feature type="transmembrane region" description="Helical" evidence="29">
    <location>
        <begin position="4609"/>
        <end position="4630"/>
    </location>
</feature>
<protein>
    <recommendedName>
        <fullName evidence="2">Replicase polyprotein 1ab</fullName>
    </recommendedName>
    <alternativeName>
        <fullName evidence="23">ORF1ab polyprotein</fullName>
    </alternativeName>
</protein>
<dbReference type="GO" id="GO:0004672">
    <property type="term" value="F:protein kinase activity"/>
    <property type="evidence" value="ECO:0007669"/>
    <property type="project" value="InterPro"/>
</dbReference>
<comment type="subcellular location">
    <subcellularLocation>
        <location evidence="1">Host membrane</location>
        <topology evidence="1">Multi-pass membrane protein</topology>
    </subcellularLocation>
</comment>
<feature type="region of interest" description="Disordered" evidence="28">
    <location>
        <begin position="2963"/>
        <end position="2982"/>
    </location>
</feature>
<keyword evidence="19" id="KW-1043">Host membrane</keyword>
<feature type="transmembrane region" description="Helical" evidence="29">
    <location>
        <begin position="4668"/>
        <end position="4694"/>
    </location>
</feature>
<evidence type="ECO:0000256" key="27">
    <source>
        <dbReference type="PROSITE-ProRule" id="PRU01303"/>
    </source>
</evidence>
<feature type="domain" description="RdRp catalytic" evidence="31">
    <location>
        <begin position="5730"/>
        <end position="5882"/>
    </location>
</feature>
<feature type="region of interest" description="Disordered" evidence="28">
    <location>
        <begin position="794"/>
        <end position="826"/>
    </location>
</feature>
<feature type="transmembrane region" description="Helical" evidence="29">
    <location>
        <begin position="4095"/>
        <end position="4128"/>
    </location>
</feature>
<comment type="catalytic activity">
    <reaction evidence="25">
        <text>ATP + H2O = ADP + phosphate + H(+)</text>
        <dbReference type="Rhea" id="RHEA:13065"/>
        <dbReference type="ChEBI" id="CHEBI:15377"/>
        <dbReference type="ChEBI" id="CHEBI:15378"/>
        <dbReference type="ChEBI" id="CHEBI:30616"/>
        <dbReference type="ChEBI" id="CHEBI:43474"/>
        <dbReference type="ChEBI" id="CHEBI:456216"/>
        <dbReference type="EC" id="3.6.4.12"/>
    </reaction>
</comment>
<feature type="compositionally biased region" description="Acidic residues" evidence="28">
    <location>
        <begin position="1137"/>
        <end position="1147"/>
    </location>
</feature>
<keyword evidence="10" id="KW-0547">Nucleotide-binding</keyword>
<dbReference type="InterPro" id="IPR027351">
    <property type="entry name" value="(+)RNA_virus_helicase_core_dom"/>
</dbReference>
<feature type="region of interest" description="Disordered" evidence="28">
    <location>
        <begin position="2218"/>
        <end position="2297"/>
    </location>
</feature>
<dbReference type="EMBL" id="MG600030">
    <property type="protein sequence ID" value="AVM87346.1"/>
    <property type="molecule type" value="Genomic_RNA"/>
</dbReference>
<feature type="active site" evidence="27">
    <location>
        <position position="7125"/>
    </location>
</feature>
<evidence type="ECO:0000259" key="36">
    <source>
        <dbReference type="PROSITE" id="PS51958"/>
    </source>
</evidence>
<dbReference type="GO" id="GO:0004519">
    <property type="term" value="F:endonuclease activity"/>
    <property type="evidence" value="ECO:0007669"/>
    <property type="project" value="UniProtKB-UniRule"/>
</dbReference>
<dbReference type="SUPFAM" id="SSF56672">
    <property type="entry name" value="DNA/RNA polymerases"/>
    <property type="match status" value="1"/>
</dbReference>
<keyword evidence="12 27" id="KW-0255">Endonuclease</keyword>
<evidence type="ECO:0000256" key="9">
    <source>
        <dbReference type="ARBA" id="ARBA00022723"/>
    </source>
</evidence>
<dbReference type="GO" id="GO:0005524">
    <property type="term" value="F:ATP binding"/>
    <property type="evidence" value="ECO:0007669"/>
    <property type="project" value="UniProtKB-KW"/>
</dbReference>
<dbReference type="PROSITE" id="PS51653">
    <property type="entry name" value="CV_ZBD"/>
    <property type="match status" value="1"/>
</dbReference>
<dbReference type="GO" id="GO:0075523">
    <property type="term" value="P:viral translational frameshifting"/>
    <property type="evidence" value="ECO:0007669"/>
    <property type="project" value="UniProtKB-KW"/>
</dbReference>
<dbReference type="GO" id="GO:0008270">
    <property type="term" value="F:zinc ion binding"/>
    <property type="evidence" value="ECO:0007669"/>
    <property type="project" value="UniProtKB-KW"/>
</dbReference>
<evidence type="ECO:0000256" key="19">
    <source>
        <dbReference type="ARBA" id="ARBA00022870"/>
    </source>
</evidence>
<feature type="compositionally biased region" description="Low complexity" evidence="28">
    <location>
        <begin position="2229"/>
        <end position="2241"/>
    </location>
</feature>
<sequence>MVILKPQFVGCIPAPKCLTSDITQYGQTGSLYEELKSNHKTSNTIQRKHLEVVATINVKVPRVMYNPNDFPSIQKAISDNKDFLYSDKGFFPSLLVKEYDPTMFSRYGNPLGYKNSIYQPSWESRLVPPSTNGVYLQVPVNQDFSFVNAYFDATAHDFDYMDQSSVYPVNLTDEEAKHLFTVSPQSTVIAPGSQCMQLVSSVIEALIQIMSGNGYQLATHRIDLSASVPYNILGLQAALPSCLSLIQVSSIQNLCIVQYKDLRGNFHANIANASKGSLRFYDNKEFLEANHTIVAIYQVNYRLDMSKLPKDHKIQKEYCLLPRIVTERKTSGAFIKDEKVYPIIISQSIYVHGINKTGTTTIHQYFSQQCRSQGIFYMPYHRETHNKCSLAVGEFNTRHVIGPFSTKACAAGSLLNRRAHGYNCLLNFYHQICEHCQAHWSVQARSDRKITQENEEAYQAAANFTQFCGACTRKLHKNIRDCTCPKKGISLRSDIKSSLPDKSRRIASAHHHNHRLLCKAKYISWSPSVTFPTSLIWSALPEEWNFGKKPAPKRPPPPANGFPKINSKVSKGQNITKANEKSAEGQHHQSSQLYKEVKGGRGDYDHIDDTWDRYHLSDIEYASKSTTPGLYIPLEVVEKYGKEFILKFDAQSLKDFLNEEAAKNYRQNTVTGGASTQSQNQSKAPVTTQKVAEAITEHQSMATERVIVKKETIAEEITATDQLQSFAKVEAITRQDTSKYTISKDIAIPRPVAKSVNPAVLPLFDVDSSSRTIVFTGYAVPETTIKRYEELAQQPNLQHQDTNSSQEYDSDSSETTDSSSGFSGDEDTDFDNFTLARYGSKHATYYNKNGDRIKIKNSELEYGIEWLECGPGEHLYRQYHRNFRKFNKTESAIQMLADELDIKIHQKSRVESTKLTTADEEVNNQYYTIVQKIDNETAQIDQQVEVGILNQLSQTKEKLGGGLFEEIYSQANLEEVFPYKKEVVNDTIYYKSNIDLVFENASQLYADVLQEYECFTTGLEEMNVKNFFPTNNLKKILKELISLKGFAFNVSCFAVTKDKALLHSEASNYLIRGQKNNKILQSYKIEQVARFVKGEEYHILQALFLPPNAQGLEFDDPETTKEISLELLDTIYPMDGSDSEFEYEDEFSSTGSEQPLEKLPQHGDQHHQDQTCGRFPQQGNQHHQIVEQTHETQYPTLETQEPPVCSAQQTDNSECQTKDQEKQEQQEDQKQQQSGHDDEHLKYLVLGNKQTLKIDFSKVTTCQQVFGILRAHPQLVEVEPKLKVQPPLFYAIVVEESHFAVYSSESCRDLVNSGELKSFVLCSEIDTLFIRKPECPINLDPSNFNEIQSKRYQSFIEQYHFEKYNNVVVALQNFILNGQIDPEFCNTEPTDRIRCYYEATHDTTIEKPIKNITPFHVEIVQSNDEDGFLWFRAYTDTIPKEAVLVARHQCNPEDFIVSEDKLIHVHDRIKDTHRTRHNFIYTRTGSNLYRWELGPYITPESNLTSVSRQLQVLSQVSISNDLARDGFVCQRDSVLHQGLLAVYSVLSKFTFHSRYTDTKLALNSNEAEDTKRFCEGLFNKLPQTPCSFAHPRSRNQVDFLSDLHQQASDVDYGIRTGPGIRTPEFKAPLNFGPVLGSGVQGMVYDKLTHVVKVQPKETGIYEEKIIRQIHSLGVLQSTVRLQGSWIEDSNHYMKLDKIEGADLLTAISKHSFDQRLGLAYSIYKELKYYSKAGVAHNDLHPCNIIVDSTKATIVDFGLAVTTQQCGPATIESSNAQSLYRILLSVLFNVDTYDVAANIFFNTVIYDSVDAVTQCATFSGIGDIKHFPERFYEESMSHLSIPQAIPPNTSGKKIAIVGAPGVGKTTLKESLDSTYGHNCSVYIIQEFPVCEVTADAILLLHTSRITECDERQYKALKDQDTPIFIIRGQMDQVVESAKRVHKPTNSLESKIRQYFKDAYQQKVYCICCYNNEFDFSVLCQDLNNTLSLQFEGVVYQDQLTPSKYEDKNPFSALAVEPLPEYNPANSTNVSMEKEQATTPSNSLPDGPSNVPPKERMTESLQAPSCEAILTVERPQARVDELTPSSEHIQAHNNSIKSSKIETTSVDISQTYGNNPFVSEMTPSANNNPFKSKGQDTTPTTPGYKVPSNTPANPNPFNIDQSIFGSNNPFTREEFSNDLEEMAKIFASVEQAVNAEFSNMRATFGQHQCKKSKNSLQALSQVPPDGVVPQTSGTSPLESGSSSKRVSGGLVPQTSGTSPLESGLSSKRIPGGSPSQTPSIPPPISRSSSKRALSVDEAVPDSWEDISTETWAPKKKTYTNTKKAKRLRKEPISPVSTDTNTSMDQNVAVDYIINGLPYIEFLCSEATYGIKVFNAAIKAKTDEGVSRIKNFICLRRIAKINGAYFVNLLNSLCNPVDTKTAMRQILVAISTGDYPHLRKYYKQMKAYCAEDQTSPSSKTLPLTSSTFVQIKFQDTFRKPSAYRNSCYLHACVPVWEKMKKYLTLASEDMLKEFQDQQGCASELLCATGVPFFTIKCSVHGGFYTSATELCNQCEISDKYNYVQVQGSYSEKFQVRNIEVKPFVWLYYSGNGMSGHWFSIFERDGIKYHCDTGRVVQFTNPLPQATYTVCELVFKPETATANLADLSGLINIYPEHLAAVVCQLESTLAKGYSKKETKDSIDYKCARATYRVHKNLHKCHLHRHDTIYVTAGHISPSKFHHTNKVYTKEVYEDIHFTAKPVKSKAPKWRKTLRVAITEAFKKLSCVSVVLDAGCGEGKDLIHLKSITNEVLGVDLHEDNAQFSLTGKRHRMRVAYQQVDMNTETFASLMDKVPLTTSFFSWHFHTAPERHLDQYHILPIYNKNTYHTWDEVATVNTLQADDDSVYHKITMNTLTSTERLYTKEYWQNKFGCDKVEIQSINDIIPEEQKLAHFENYIIIKHFGECCVNTNKPPAILEVDLSDPQESFGSATTSIETSRESTSGTIPSSECSVYSGYVVEEVVKQLDVLTVHSSDIDHQGVHCGISCILGSKGSDICLYPDCVHCTYSTDTFPSEQVLQNIVKFNKCTNVTKNQLSNYFFNTLHTLEELIIPLSDESQYDLEKFWVQAYVDKSIYDCLLLLPSANSSPSGCMLNINIAKKHFDSCVNKIDEIPMNANRVVVWAGTQSETTEACNHLRQFFRYNMATVDFQYGFLDCYEFCEGSFRTKEDKRSWLEWLTESITGTTSLEGFTCIYGSTTETSNVNESQPDFINRFIQKHHLNSTARFTSGRETYFFSGRCNGKLPKNIEGCYHQMSKCERDGELTVSSATIQGRTTAICSIVYSSEGHAVYLNGIKQDFIIRRNVGIQHLLRQELEDSTLQVSDFIVTHFKKTKTLYRPDLLWFLPFFLFPGINTLLLLAFCYLMTRRPVLSKIACYKSFSVVANHLPYKIAEATGISLQNARISTLIASALTVLYILSYLFFAVVANHDLVNSNRPSYHSIFQQILALAGIIPPLDDYKQALTMRKLCGRNYLCHFGKPYNKAYLDDYRHYVNSTGASYFTQYILALICFLPPWAWPLLLTFAKPSVQLAIFNIIISIGIGFYMTRFYWRCCNRTGPFCPRHMKTRQPQASFVVDGRVYVIPVIQTNFCKIHNYWCNNNNTHLLPKPIARTIEDSFNIKKNSIKCDSFYKFVANGKAAEDLPLDFKDYSPDKVYKIDSLDFSVWYHRCALFAYRTCRQVSLAASGDYNTRQVSMTGDMLKLFDEFGGNCSDYIQGQVAGPENNFHFKFYNALTNDQRAAVEEYCYKSGQKFTLTCIDLDNYLSGKVPSCFDLYDLPSCEFHQETIQLDKIPTRFHNQISTLACEFSFTVKKSKIKHAVRSISGYLHIIGIILLGVVLLCNVIRVKVNKGSYPAGLNPSGYDYTKGQLYIHQQITGAEPVSLSSISKYQAWLFQNGTFAFTQGRVGSTQRTDCGEVSQSFYVREHVLECGKRVPISVSLSLFSIYIMQYADSYVTPYGSIDTDGPTTCIGFGSDLMCHAHVVFMPASYFIFYSTLFLVLIVTVMYIFLKLHAYFGRYTPDILGLSIIHLFICICYCIHPLCAFFSVGGLVFIPLPVGRNFVYTYCVCVGAFLSGIQVFIVMLFYLCCVLVYWYLSRNPSDGISYKDGVVEFGSDYSKIANSTFVVQVDSINRIINTTGMPFEKILEYSRGPLAKPESALAQKLIHCQITGTSSLYEPPVRKVPVFLQSACHRVNEIFVDRGNLNNVCLFQYTDGNTTQTIGHGVFLDSNTVLTARHVYGLMTNNDNVSLYFNKKKISILSFVEVGMNTRITTSPTEAKALVVDEHHDLRLGHPYTQLSLLDCKNSDCRLYPLVPTSSGHFVNAKTFAGESGTPIFYGSTLIGIHQGTVNHSVHTHTSSSHALATRCDGTGFDKDFNDIMKTTGDLKYDGNTLFRTHVVNHSPPLTTRQEFLAGIAAVNKVLDVHPYITSIDDPAILGGESYSTEKFLAFVTSRMPIRQCDFQAVAVTEGVELQSNRLASFALSFTCPTCITLCLAIFNIISMIYSGTVDNFKLFQLMVSGLLATTLIRNRSAMCTVILAPWVLNLAYNYYYLAIKNLDVLFNVEDPVLYLAAAKFYFQDFVVLLVVLFFFVLRVAIMPYRQLLFTFGFGIGVFISGGLSFEALILYFVCASFPSSWFAFFCILFANSRYVVVWYIVNLFLSLRLQYPKVIQMLYRHFTADVVIISRTYISSFTAVHGRLPSFLECVFSILYYSNAGGTVEFLPQSRFIQRKVVGQHINSTNIAEQSKALMDPDKKLFPFFVQAVEAILQSTNAAQNAFLQWVQTNGSIRELEEWQSANPLTADASREDRKHYNIVNSRIQFLRAKENQLAKQLNLIHQEQIRGLIRTEQAHQLSQMVDKAVVDMQERFAFKHRKFARGVIAASTLYHPELVVVTNKKSSDAICYDDEAECLAIMGDDDVYHLKSLETNAGKMLTCISDVEDLPENAFPLSGVLLKPSAQLQANIGYSLNTADVELDIQEGVVKRILHKEKDKFVLANDNNPENVMLPVNNTMVEFKPVGVITPSLLTAIIAKLREHTVNLQSHIRFGGIPNVKEHVAVSSEPLRTHGYYTVWGPSVCWKCLNNVKHICDYPKFVQIPSGVTDAKQFLIDNKPCQHNKFVCTCNNKISCNEPVLQRRTLRQRLALIEHSKNLIKSALKQVTADFELTPSQIHNILQLKDPENFHDSSIPKTNQPHWVFTCLRDCGIKQITKTNTTRIYLDHKLYLLKIPSDEEVGKEINCYNAYKKYDFCVHHQVYTLSNGKKILLRGPTTEHSIGDLVYAHFANNTSDALPIPDKADTRRTGEIQQLTIESFANVFESLDRLRDWCLATNVKLPITLDNIDLNGRYMDFGDVDSGTHNVDNALADLLRCYSMAHKPPPEITKKWFPVKHNFNEGSWLDKVLQFNNNLLHANTTTTELFIDASTGTTSSYYNEVTGYSEINNSCLDACSDYTRNLFRLQDPGLRFRKPVLNIATVTTQQCEGDDPKQTGARPVFYNEDAYNYLSKYVDPHVLDESFTYTYYQGDDSDTLSDFMFYDYQSKAFFQPSILKFLFERTLEDFSACATDLRYSLLDCKPRDSSLGASHYSLRAVKQNKLYEAAPDDFIEELVALSNETPLIFTTKVIQKFALTAKARARTVAACSMFSSTLFRAIHKPVTANFVKQVQDDPSSVHHLIGISKFHLNFDRYIKTRYGSLNDYDIFGSDYTKCDRSFPAVLRVLAACVLYQLGDWNPNTYHLHNEIHSFIFDQVEVNGSLYNKPGGTSSGDATTAYANTIYNHCVHLLVQLQTLVTSPVHNKHRAIKAAACKAWQTGDFTEYNVLLDYYNNEEYRFNFLSDDSFILTSKRDPTLPKIYNKANFARKLETIIHTTVDEGKSWEDSSGVIHEFCSSRVRLVDGQYHYIPEKSRILAALLIQGSSLTRDIELLRITALLCESVIFQLVDQPFWSALWGYFQDTCTKFQQQYACLPIPDIMTNVEFYRKLLLDPKGFEEEYLINIFTESSIRRVNLESKQTYKQCFCCKNPTVSCCTDCPVPYPLCAYCAFEHHNDCGHMVTNLPKCTYPGCTEQEPANICFCVVDAAFTSRCREHTTVFSIPSVDSALRCFKLPMVQQCIRLPTSVNALALTVDQLSECTDFFSWDGSLDKHFNIVRLLHHSYLLESFNETKEEVYTYTVIDIDNNTVQIPNARYGSTTYCYILDQKGKQRLNCTVDPLGGCIFKLSFLDQTKRFTNYCNITRTTRCQRLVLPGEFDVFETAKFIHGPPGTGKTTHFIKNYFSLADNFHKVVYAAPTHKLIQDMDLALSGRDDVSVTKSKYNNRDYIHATNDTSKAIHLATFNVAQPCVGSILLIDECSLATPLQVVNTIIQVRPSKVVIVGDPFQLSPVTPHTNFHWDYDTFYLRKLIPESNQSSLNTCYRCPSEIFNVFAGVYHRAGIQFNPASIGGEFKEYPIRDQGTRIDVSVIKEAHSKFKSLSEDYIIITNYREAVSQAEASGIDNVSTIDSSQGLTKEAVAVVIYGSTKFSKVLNRLIVACSRATKYLHIYASPSILEHISKAMYVNKVELQVHLTKACYLRPVSIEEVACNIGATAVCDIEFYHCRPDNTNDKNFLGAGEVNFLTSRQATIFLRPHYNRDGRFYDPTNSKISVGKPWRYMMRHLPTRETSHVHLHTMLSFLNDTTDLSKHPIIIVLFNGNNDIDALAEFTLPPCGCAYCDNPARFESTQGPVCQGHVRSVKRLIAFRDACVYNISSPTGLSVTHADVCNIYHGEAHSASSDVLMTSCILYDNLKPYLAEYSGVGDWCKVCFSPEDPSNRCYGGTLLVDGQYIKDQHTPQVITPQPPSVHVNDYLPITDCLLPRVPSCHPVSSIFVCKSCCAYYNTHFHQTMDKRRLGIEYNNNVSIQLSQTEKSLKLSAEVLLLPTGTFVKLGQDSGILYKFYSSLDQTIKRAAKETSQPVPVLDVCQALGITCTNGLVHPFYPYKEVIDFKPWDTVLSATALDINNQVYVVNKGSNKNPAFRYAAFNIGCNEQIFTNKFEIPRFGLSHYINGELQEMPETIFSTGRLQNQDKFLFQGEEVTENIHIEVGEYNFNSTKIGGMHCYPKGYMEEVSSSLAKLPNSPLWHATVVAQAGLKINNSVCDCYIPSLLDAIKKCITSDTISIKTVISIDYIKVPIMIWSDNFTVKTAYLQAGGPDNRVRAKNTPSDGYVIVNPSIAPLHDNLMEHEVNARFLNNHLYNIQPCNISKYVQICSYINNRVKPLALPRVLHLGAATGDEHSFIPVGGIVLNYFFGETNVDHLDVRSINDCNGQFSTKCRFDRYDLIISDIWQEGDNTELLISYINEKLALGGSVIWKTTRRSTIKNITSIAKNFGLYELFYCYVNSNSSELFFSFNYKSQNVTVLEEDVYNVVLHAYNTRLALPNKPVIASSLDISTKFKPSPGFTVPEWMLARISTQNWKSGKFKQQ</sequence>
<dbReference type="SUPFAM" id="SSF56112">
    <property type="entry name" value="Protein kinase-like (PK-like)"/>
    <property type="match status" value="1"/>
</dbReference>
<evidence type="ECO:0000256" key="11">
    <source>
        <dbReference type="ARBA" id="ARBA00022758"/>
    </source>
</evidence>
<reference evidence="37" key="1">
    <citation type="journal article" date="2018" name="Nature">
        <title>The evolutionary history of vertebrate RNA viruses.</title>
        <authorList>
            <person name="Shi M."/>
            <person name="Lin X.D."/>
            <person name="Chen X."/>
            <person name="Tian J.H."/>
            <person name="Chen L.J."/>
            <person name="Li K."/>
            <person name="Wang W."/>
            <person name="Eden J.S."/>
            <person name="Shen J.J."/>
            <person name="Liu L."/>
            <person name="Holmes E.C."/>
            <person name="Zhang Y.Z."/>
        </authorList>
    </citation>
    <scope>NUCLEOTIDE SEQUENCE [LARGE SCALE GENOMIC DNA]</scope>
    <source>
        <strain evidence="37">LPSF30546</strain>
    </source>
</reference>
<evidence type="ECO:0000259" key="35">
    <source>
        <dbReference type="PROSITE" id="PS51953"/>
    </source>
</evidence>
<evidence type="ECO:0000313" key="38">
    <source>
        <dbReference type="Proteomes" id="UP000502165"/>
    </source>
</evidence>
<feature type="compositionally biased region" description="Basic and acidic residues" evidence="28">
    <location>
        <begin position="578"/>
        <end position="587"/>
    </location>
</feature>
<feature type="compositionally biased region" description="Low complexity" evidence="28">
    <location>
        <begin position="2965"/>
        <end position="2982"/>
    </location>
</feature>
<dbReference type="InterPro" id="IPR011009">
    <property type="entry name" value="Kinase-like_dom_sf"/>
</dbReference>
<evidence type="ECO:0000259" key="30">
    <source>
        <dbReference type="PROSITE" id="PS50011"/>
    </source>
</evidence>
<feature type="region of interest" description="Disordered" evidence="28">
    <location>
        <begin position="2120"/>
        <end position="2151"/>
    </location>
</feature>
<dbReference type="PROSITE" id="PS51953">
    <property type="entry name" value="NIV_EXON"/>
    <property type="match status" value="1"/>
</dbReference>
<feature type="transmembrane region" description="Helical" evidence="29">
    <location>
        <begin position="3375"/>
        <end position="3398"/>
    </location>
</feature>
<dbReference type="GO" id="GO:0003968">
    <property type="term" value="F:RNA-directed RNA polymerase activity"/>
    <property type="evidence" value="ECO:0007669"/>
    <property type="project" value="UniProtKB-KW"/>
</dbReference>
<dbReference type="GO" id="GO:0008234">
    <property type="term" value="F:cysteine-type peptidase activity"/>
    <property type="evidence" value="ECO:0007669"/>
    <property type="project" value="UniProtKB-KW"/>
</dbReference>
<feature type="active site" evidence="26">
    <location>
        <position position="6621"/>
    </location>
</feature>
<feature type="transmembrane region" description="Helical" evidence="29">
    <location>
        <begin position="4514"/>
        <end position="4538"/>
    </location>
</feature>
<feature type="active site" evidence="26">
    <location>
        <position position="6623"/>
    </location>
</feature>
<feature type="compositionally biased region" description="Polar residues" evidence="28">
    <location>
        <begin position="2022"/>
        <end position="2042"/>
    </location>
</feature>
<dbReference type="PROSITE" id="PS51958">
    <property type="entry name" value="NENDOU"/>
    <property type="match status" value="1"/>
</dbReference>
<feature type="compositionally biased region" description="Polar residues" evidence="28">
    <location>
        <begin position="1206"/>
        <end position="1215"/>
    </location>
</feature>
<feature type="transmembrane region" description="Helical" evidence="29">
    <location>
        <begin position="3564"/>
        <end position="3584"/>
    </location>
</feature>
<evidence type="ECO:0000256" key="15">
    <source>
        <dbReference type="ARBA" id="ARBA00022806"/>
    </source>
</evidence>
<dbReference type="SUPFAM" id="SSF53335">
    <property type="entry name" value="S-adenosyl-L-methionine-dependent methyltransferases"/>
    <property type="match status" value="1"/>
</dbReference>
<feature type="domain" description="ExoN" evidence="35">
    <location>
        <begin position="6603"/>
        <end position="6819"/>
    </location>
</feature>
<dbReference type="GO" id="GO:0003724">
    <property type="term" value="F:RNA helicase activity"/>
    <property type="evidence" value="ECO:0007669"/>
    <property type="project" value="UniProtKB-EC"/>
</dbReference>
<feature type="active site" evidence="27">
    <location>
        <position position="7108"/>
    </location>
</feature>
<evidence type="ECO:0000256" key="3">
    <source>
        <dbReference type="ARBA" id="ARBA00022484"/>
    </source>
</evidence>
<dbReference type="InterPro" id="IPR009003">
    <property type="entry name" value="Peptidase_S1_PA"/>
</dbReference>
<feature type="region of interest" description="Disordered" evidence="28">
    <location>
        <begin position="1135"/>
        <end position="1183"/>
    </location>
</feature>
<feature type="active site" evidence="26">
    <location>
        <position position="6798"/>
    </location>
</feature>
<evidence type="ECO:0000256" key="8">
    <source>
        <dbReference type="ARBA" id="ARBA00022722"/>
    </source>
</evidence>
<keyword evidence="18" id="KW-0067">ATP-binding</keyword>
<feature type="compositionally biased region" description="Basic and acidic residues" evidence="28">
    <location>
        <begin position="1155"/>
        <end position="1169"/>
    </location>
</feature>
<evidence type="ECO:0000259" key="32">
    <source>
        <dbReference type="PROSITE" id="PS51653"/>
    </source>
</evidence>
<evidence type="ECO:0000259" key="33">
    <source>
        <dbReference type="PROSITE" id="PS51657"/>
    </source>
</evidence>
<evidence type="ECO:0000256" key="14">
    <source>
        <dbReference type="ARBA" id="ARBA00022801"/>
    </source>
</evidence>
<feature type="transmembrane region" description="Helical" evidence="29">
    <location>
        <begin position="3967"/>
        <end position="3984"/>
    </location>
</feature>
<keyword evidence="9" id="KW-0479">Metal-binding</keyword>
<evidence type="ECO:0000256" key="12">
    <source>
        <dbReference type="ARBA" id="ARBA00022759"/>
    </source>
</evidence>
<keyword evidence="8 26" id="KW-0540">Nuclease</keyword>
<keyword evidence="11" id="KW-0688">Ribosomal frameshifting</keyword>
<evidence type="ECO:0000256" key="2">
    <source>
        <dbReference type="ARBA" id="ARBA00022087"/>
    </source>
</evidence>
<dbReference type="GO" id="GO:0003678">
    <property type="term" value="F:DNA helicase activity"/>
    <property type="evidence" value="ECO:0007669"/>
    <property type="project" value="UniProtKB-EC"/>
</dbReference>
<dbReference type="Pfam" id="PF01443">
    <property type="entry name" value="Viral_helicase1"/>
    <property type="match status" value="1"/>
</dbReference>
<keyword evidence="38" id="KW-1185">Reference proteome</keyword>
<feature type="domain" description="CV ZBD" evidence="32">
    <location>
        <begin position="6044"/>
        <end position="6164"/>
    </location>
</feature>
<dbReference type="SUPFAM" id="SSF52540">
    <property type="entry name" value="P-loop containing nucleoside triphosphate hydrolases"/>
    <property type="match status" value="2"/>
</dbReference>
<accession>A0A2P1GMX3</accession>
<dbReference type="GO" id="GO:0039694">
    <property type="term" value="P:viral RNA genome replication"/>
    <property type="evidence" value="ECO:0007669"/>
    <property type="project" value="InterPro"/>
</dbReference>
<evidence type="ECO:0000256" key="6">
    <source>
        <dbReference type="ARBA" id="ARBA00022692"/>
    </source>
</evidence>
<feature type="compositionally biased region" description="Low complexity" evidence="28">
    <location>
        <begin position="2267"/>
        <end position="2276"/>
    </location>
</feature>
<dbReference type="CDD" id="cd17934">
    <property type="entry name" value="DEXXQc_Upf1-like"/>
    <property type="match status" value="1"/>
</dbReference>
<evidence type="ECO:0000256" key="4">
    <source>
        <dbReference type="ARBA" id="ARBA00022670"/>
    </source>
</evidence>
<dbReference type="Gene3D" id="3.40.50.150">
    <property type="entry name" value="Vaccinia Virus protein VP39"/>
    <property type="match status" value="2"/>
</dbReference>
<dbReference type="InterPro" id="IPR000719">
    <property type="entry name" value="Prot_kinase_dom"/>
</dbReference>
<dbReference type="CDD" id="cd21403">
    <property type="entry name" value="ZBD_tv_SF1_Hel-like"/>
    <property type="match status" value="1"/>
</dbReference>
<evidence type="ECO:0000313" key="37">
    <source>
        <dbReference type="EMBL" id="AVM87346.1"/>
    </source>
</evidence>
<keyword evidence="20" id="KW-0693">Viral RNA replication</keyword>
<keyword evidence="13" id="KW-0863">Zinc-finger</keyword>
<dbReference type="Pfam" id="PF19215">
    <property type="entry name" value="CoV_NSP15_C"/>
    <property type="match status" value="1"/>
</dbReference>
<dbReference type="InterPro" id="IPR027352">
    <property type="entry name" value="NSP13_ZBD_CoV-like"/>
</dbReference>
<keyword evidence="3" id="KW-0696">RNA-directed RNA polymerase</keyword>
<keyword evidence="15" id="KW-0347">Helicase</keyword>
<keyword evidence="7" id="KW-0548">Nucleotidyltransferase</keyword>
<keyword evidence="14 27" id="KW-0378">Hydrolase</keyword>
<dbReference type="InterPro" id="IPR001205">
    <property type="entry name" value="RNA-dir_pol_C"/>
</dbReference>
<evidence type="ECO:0000256" key="7">
    <source>
        <dbReference type="ARBA" id="ARBA00022695"/>
    </source>
</evidence>
<feature type="region of interest" description="Disordered" evidence="28">
    <location>
        <begin position="549"/>
        <end position="599"/>
    </location>
</feature>
<evidence type="ECO:0000256" key="29">
    <source>
        <dbReference type="SAM" id="Phobius"/>
    </source>
</evidence>
<dbReference type="GO" id="GO:0033644">
    <property type="term" value="C:host cell membrane"/>
    <property type="evidence" value="ECO:0007669"/>
    <property type="project" value="UniProtKB-SubCell"/>
</dbReference>
<evidence type="ECO:0000256" key="1">
    <source>
        <dbReference type="ARBA" id="ARBA00004301"/>
    </source>
</evidence>
<evidence type="ECO:0000256" key="20">
    <source>
        <dbReference type="ARBA" id="ARBA00022953"/>
    </source>
</evidence>
<feature type="region of interest" description="Disordered" evidence="28">
    <location>
        <begin position="1199"/>
        <end position="1239"/>
    </location>
</feature>
<feature type="active site" evidence="26">
    <location>
        <position position="6724"/>
    </location>
</feature>
<feature type="transmembrane region" description="Helical" evidence="29">
    <location>
        <begin position="4637"/>
        <end position="4662"/>
    </location>
</feature>
<feature type="transmembrane region" description="Helical" evidence="29">
    <location>
        <begin position="4568"/>
        <end position="4586"/>
    </location>
</feature>
<name>A0A2P1GMX3_9NIDO</name>
<evidence type="ECO:0000256" key="16">
    <source>
        <dbReference type="ARBA" id="ARBA00022807"/>
    </source>
</evidence>
<evidence type="ECO:0000256" key="22">
    <source>
        <dbReference type="ARBA" id="ARBA00023136"/>
    </source>
</evidence>
<dbReference type="InterPro" id="IPR027417">
    <property type="entry name" value="P-loop_NTPase"/>
</dbReference>
<dbReference type="Gene3D" id="3.40.50.300">
    <property type="entry name" value="P-loop containing nucleotide triphosphate hydrolases"/>
    <property type="match status" value="3"/>
</dbReference>
<dbReference type="GO" id="GO:0003723">
    <property type="term" value="F:RNA binding"/>
    <property type="evidence" value="ECO:0007669"/>
    <property type="project" value="InterPro"/>
</dbReference>
<dbReference type="Proteomes" id="UP000502165">
    <property type="component" value="Segment"/>
</dbReference>
<feature type="transmembrane region" description="Helical" evidence="29">
    <location>
        <begin position="4063"/>
        <end position="4089"/>
    </location>
</feature>
<dbReference type="Gene3D" id="1.10.510.10">
    <property type="entry name" value="Transferase(Phosphotransferase) domain 1"/>
    <property type="match status" value="1"/>
</dbReference>
<keyword evidence="5" id="KW-0808">Transferase</keyword>
<feature type="domain" description="NendoU" evidence="36">
    <location>
        <begin position="7080"/>
        <end position="7214"/>
    </location>
</feature>
<dbReference type="InterPro" id="IPR044863">
    <property type="entry name" value="NIRAN"/>
</dbReference>
<feature type="active site" evidence="26">
    <location>
        <position position="6803"/>
    </location>
</feature>
<evidence type="ECO:0000256" key="17">
    <source>
        <dbReference type="ARBA" id="ARBA00022833"/>
    </source>
</evidence>
<dbReference type="CDD" id="cd20762">
    <property type="entry name" value="capping_2-OMTase_Nidovirales"/>
    <property type="match status" value="1"/>
</dbReference>
<evidence type="ECO:0000256" key="23">
    <source>
        <dbReference type="ARBA" id="ARBA00029611"/>
    </source>
</evidence>
<keyword evidence="17" id="KW-0862">Zinc</keyword>
<feature type="domain" description="NiRAN" evidence="34">
    <location>
        <begin position="5200"/>
        <end position="5428"/>
    </location>
</feature>
<evidence type="ECO:0000256" key="21">
    <source>
        <dbReference type="ARBA" id="ARBA00022989"/>
    </source>
</evidence>
<dbReference type="PROSITE" id="PS51657">
    <property type="entry name" value="PSRV_HELICASE"/>
    <property type="match status" value="1"/>
</dbReference>
<evidence type="ECO:0000256" key="5">
    <source>
        <dbReference type="ARBA" id="ARBA00022679"/>
    </source>
</evidence>
<dbReference type="PROSITE" id="PS50011">
    <property type="entry name" value="PROTEIN_KINASE_DOM"/>
    <property type="match status" value="1"/>
</dbReference>
<dbReference type="PROSITE" id="PS50507">
    <property type="entry name" value="RDRP_SSRNA_POS"/>
    <property type="match status" value="1"/>
</dbReference>
<feature type="active site" evidence="27">
    <location>
        <position position="7159"/>
    </location>
</feature>
<dbReference type="InterPro" id="IPR043609">
    <property type="entry name" value="NendoU_nidovirus"/>
</dbReference>
<evidence type="ECO:0000256" key="28">
    <source>
        <dbReference type="SAM" id="MobiDB-lite"/>
    </source>
</evidence>
<dbReference type="InterPro" id="IPR007094">
    <property type="entry name" value="RNA-dir_pol_PSvirus"/>
</dbReference>
<dbReference type="InterPro" id="IPR046436">
    <property type="entry name" value="NIV_EXON"/>
</dbReference>
<keyword evidence="4" id="KW-0645">Protease</keyword>
<evidence type="ECO:0000259" key="34">
    <source>
        <dbReference type="PROSITE" id="PS51947"/>
    </source>
</evidence>
<feature type="domain" description="(+)RNA virus helicase C-terminal" evidence="33">
    <location>
        <begin position="6265"/>
        <end position="6604"/>
    </location>
</feature>
<feature type="compositionally biased region" description="Polar residues" evidence="28">
    <location>
        <begin position="567"/>
        <end position="577"/>
    </location>
</feature>
<feature type="transmembrane region" description="Helical" evidence="29">
    <location>
        <begin position="3441"/>
        <end position="3461"/>
    </location>
</feature>
<evidence type="ECO:0000256" key="26">
    <source>
        <dbReference type="PROSITE-ProRule" id="PRU01298"/>
    </source>
</evidence>
<keyword evidence="21 29" id="KW-1133">Transmembrane helix</keyword>
<evidence type="ECO:0000256" key="24">
    <source>
        <dbReference type="ARBA" id="ARBA00047984"/>
    </source>
</evidence>
<dbReference type="InterPro" id="IPR043502">
    <property type="entry name" value="DNA/RNA_pol_sf"/>
</dbReference>
<dbReference type="Pfam" id="PF00680">
    <property type="entry name" value="RdRP_1"/>
    <property type="match status" value="1"/>
</dbReference>
<dbReference type="PROSITE" id="PS51947">
    <property type="entry name" value="NIRAN"/>
    <property type="match status" value="1"/>
</dbReference>
<proteinExistence type="predicted"/>
<dbReference type="SUPFAM" id="SSF142877">
    <property type="entry name" value="EndoU-like"/>
    <property type="match status" value="1"/>
</dbReference>
<dbReference type="InterPro" id="IPR029063">
    <property type="entry name" value="SAM-dependent_MTases_sf"/>
</dbReference>
<dbReference type="InterPro" id="IPR044336">
    <property type="entry name" value="SF1_Hel_ZBD_tv"/>
</dbReference>
<feature type="region of interest" description="Disordered" evidence="28">
    <location>
        <begin position="2014"/>
        <end position="2054"/>
    </location>
</feature>
<keyword evidence="6 29" id="KW-0812">Transmembrane</keyword>
<dbReference type="Pfam" id="PF06460">
    <property type="entry name" value="CoV_Methyltr_2"/>
    <property type="match status" value="1"/>
</dbReference>
<dbReference type="SUPFAM" id="SSF50494">
    <property type="entry name" value="Trypsin-like serine proteases"/>
    <property type="match status" value="1"/>
</dbReference>
<dbReference type="GO" id="GO:0006351">
    <property type="term" value="P:DNA-templated transcription"/>
    <property type="evidence" value="ECO:0007669"/>
    <property type="project" value="InterPro"/>
</dbReference>
<keyword evidence="16" id="KW-0788">Thiol protease</keyword>